<evidence type="ECO:0000313" key="7">
    <source>
        <dbReference type="Proteomes" id="UP000305948"/>
    </source>
</evidence>
<dbReference type="InterPro" id="IPR005532">
    <property type="entry name" value="SUMF_dom"/>
</dbReference>
<evidence type="ECO:0000259" key="4">
    <source>
        <dbReference type="Pfam" id="PF03781"/>
    </source>
</evidence>
<evidence type="ECO:0000256" key="3">
    <source>
        <dbReference type="ARBA" id="ARBA00037882"/>
    </source>
</evidence>
<dbReference type="InterPro" id="IPR016187">
    <property type="entry name" value="CTDL_fold"/>
</dbReference>
<protein>
    <recommendedName>
        <fullName evidence="8">Sulfatase-modifying factor enzyme domain-containing protein</fullName>
    </recommendedName>
</protein>
<reference evidence="6 7" key="1">
    <citation type="journal article" date="2019" name="Nat. Ecol. Evol.">
        <title>Megaphylogeny resolves global patterns of mushroom evolution.</title>
        <authorList>
            <person name="Varga T."/>
            <person name="Krizsan K."/>
            <person name="Foldi C."/>
            <person name="Dima B."/>
            <person name="Sanchez-Garcia M."/>
            <person name="Sanchez-Ramirez S."/>
            <person name="Szollosi G.J."/>
            <person name="Szarkandi J.G."/>
            <person name="Papp V."/>
            <person name="Albert L."/>
            <person name="Andreopoulos W."/>
            <person name="Angelini C."/>
            <person name="Antonin V."/>
            <person name="Barry K.W."/>
            <person name="Bougher N.L."/>
            <person name="Buchanan P."/>
            <person name="Buyck B."/>
            <person name="Bense V."/>
            <person name="Catcheside P."/>
            <person name="Chovatia M."/>
            <person name="Cooper J."/>
            <person name="Damon W."/>
            <person name="Desjardin D."/>
            <person name="Finy P."/>
            <person name="Geml J."/>
            <person name="Haridas S."/>
            <person name="Hughes K."/>
            <person name="Justo A."/>
            <person name="Karasinski D."/>
            <person name="Kautmanova I."/>
            <person name="Kiss B."/>
            <person name="Kocsube S."/>
            <person name="Kotiranta H."/>
            <person name="LaButti K.M."/>
            <person name="Lechner B.E."/>
            <person name="Liimatainen K."/>
            <person name="Lipzen A."/>
            <person name="Lukacs Z."/>
            <person name="Mihaltcheva S."/>
            <person name="Morgado L.N."/>
            <person name="Niskanen T."/>
            <person name="Noordeloos M.E."/>
            <person name="Ohm R.A."/>
            <person name="Ortiz-Santana B."/>
            <person name="Ovrebo C."/>
            <person name="Racz N."/>
            <person name="Riley R."/>
            <person name="Savchenko A."/>
            <person name="Shiryaev A."/>
            <person name="Soop K."/>
            <person name="Spirin V."/>
            <person name="Szebenyi C."/>
            <person name="Tomsovsky M."/>
            <person name="Tulloss R.E."/>
            <person name="Uehling J."/>
            <person name="Grigoriev I.V."/>
            <person name="Vagvolgyi C."/>
            <person name="Papp T."/>
            <person name="Martin F.M."/>
            <person name="Miettinen O."/>
            <person name="Hibbett D.S."/>
            <person name="Nagy L.G."/>
        </authorList>
    </citation>
    <scope>NUCLEOTIDE SEQUENCE [LARGE SCALE GENOMIC DNA]</scope>
    <source>
        <strain evidence="6 7">OMC1185</strain>
    </source>
</reference>
<dbReference type="InterPro" id="IPR024775">
    <property type="entry name" value="DinB-like"/>
</dbReference>
<dbReference type="EMBL" id="ML213540">
    <property type="protein sequence ID" value="TFK45574.1"/>
    <property type="molecule type" value="Genomic_DNA"/>
</dbReference>
<gene>
    <name evidence="6" type="ORF">OE88DRAFT_1639743</name>
</gene>
<dbReference type="OrthoDB" id="659at2759"/>
<evidence type="ECO:0000256" key="1">
    <source>
        <dbReference type="ARBA" id="ARBA00023002"/>
    </source>
</evidence>
<dbReference type="Pfam" id="PF03781">
    <property type="entry name" value="FGE-sulfatase"/>
    <property type="match status" value="1"/>
</dbReference>
<dbReference type="InterPro" id="IPR042095">
    <property type="entry name" value="SUMF_sf"/>
</dbReference>
<evidence type="ECO:0000259" key="5">
    <source>
        <dbReference type="Pfam" id="PF12867"/>
    </source>
</evidence>
<dbReference type="Gene3D" id="3.90.1580.10">
    <property type="entry name" value="paralog of FGE (formylglycine-generating enzyme)"/>
    <property type="match status" value="1"/>
</dbReference>
<organism evidence="6 7">
    <name type="scientific">Heliocybe sulcata</name>
    <dbReference type="NCBI Taxonomy" id="5364"/>
    <lineage>
        <taxon>Eukaryota</taxon>
        <taxon>Fungi</taxon>
        <taxon>Dikarya</taxon>
        <taxon>Basidiomycota</taxon>
        <taxon>Agaricomycotina</taxon>
        <taxon>Agaricomycetes</taxon>
        <taxon>Gloeophyllales</taxon>
        <taxon>Gloeophyllaceae</taxon>
        <taxon>Heliocybe</taxon>
    </lineage>
</organism>
<keyword evidence="7" id="KW-1185">Reference proteome</keyword>
<accession>A0A5C3MJU9</accession>
<comment type="pathway">
    <text evidence="3">Amino-acid biosynthesis; ergothioneine biosynthesis.</text>
</comment>
<dbReference type="Proteomes" id="UP000305948">
    <property type="component" value="Unassembled WGS sequence"/>
</dbReference>
<dbReference type="PANTHER" id="PTHR43397:SF1">
    <property type="entry name" value="ERGOTHIONEINE BIOSYNTHESIS PROTEIN 1"/>
    <property type="match status" value="1"/>
</dbReference>
<keyword evidence="1" id="KW-0560">Oxidoreductase</keyword>
<sequence>MCRAFRACLPIRPCYFDTHADLAHPEAVKPFGLPTPADWHHLWRAWDTVTLGMIPSAMLHTKPIDLRHVCVFYIGHIPMFLDMLLSKTLEEDLSEPRYFKDIFERGIDPNIDDPEHCHPHSIVPTRAEDWPTLATILQFRDTVRSRLLSIYQDVEGGKRAMTRRLARTIVLCLEHEGFHVETLLYMLLQRAGSGTIPPPGPVPPFEALAKQWAAAPAPCAERAVLGPAEVELGHDDQENEDLLENVHEFENHEFGWDNESPRRVVQVGKVEFEWRPVSNGEFRAFLEREATKEESKVKMPASWVEEDGQVKVRTLYGPVAFHIAEHWPVLTSYDNLFAYAQSKGGRLPTEPELRLFLDKYEVGYEGGGNVGFRNWHPVPSTMGIMDVDGGRGSNGGVWEWTSTLFDGHDGLDPTTLYSTDFFDEVHHVVLGASYATIPRLAGRRTLRNFYQHNYPYPWVAGRIVYDA</sequence>
<dbReference type="PANTHER" id="PTHR43397">
    <property type="entry name" value="ERGOTHIONEINE BIOSYNTHESIS PROTEIN 1"/>
    <property type="match status" value="1"/>
</dbReference>
<evidence type="ECO:0000313" key="6">
    <source>
        <dbReference type="EMBL" id="TFK45574.1"/>
    </source>
</evidence>
<dbReference type="AlphaFoldDB" id="A0A5C3MJU9"/>
<dbReference type="Pfam" id="PF12867">
    <property type="entry name" value="DinB_2"/>
    <property type="match status" value="1"/>
</dbReference>
<feature type="domain" description="Sulfatase-modifying factor enzyme-like" evidence="4">
    <location>
        <begin position="253"/>
        <end position="464"/>
    </location>
</feature>
<proteinExistence type="predicted"/>
<evidence type="ECO:0008006" key="8">
    <source>
        <dbReference type="Google" id="ProtNLM"/>
    </source>
</evidence>
<feature type="domain" description="DinB-like" evidence="5">
    <location>
        <begin position="54"/>
        <end position="182"/>
    </location>
</feature>
<dbReference type="InterPro" id="IPR051128">
    <property type="entry name" value="EgtD_Methyltrsf_superfamily"/>
</dbReference>
<keyword evidence="2" id="KW-0408">Iron</keyword>
<evidence type="ECO:0000256" key="2">
    <source>
        <dbReference type="ARBA" id="ARBA00023004"/>
    </source>
</evidence>
<dbReference type="SUPFAM" id="SSF56436">
    <property type="entry name" value="C-type lectin-like"/>
    <property type="match status" value="1"/>
</dbReference>
<dbReference type="STRING" id="5364.A0A5C3MJU9"/>
<name>A0A5C3MJU9_9AGAM</name>